<accession>A0A0D2K0P4</accession>
<dbReference type="Pfam" id="PF01645">
    <property type="entry name" value="Glu_synthase"/>
    <property type="match status" value="1"/>
</dbReference>
<dbReference type="InParanoid" id="A0A0D2K0P4"/>
<dbReference type="InterPro" id="IPR013785">
    <property type="entry name" value="Aldolase_TIM"/>
</dbReference>
<dbReference type="GO" id="GO:0006537">
    <property type="term" value="P:glutamate biosynthetic process"/>
    <property type="evidence" value="ECO:0007669"/>
    <property type="project" value="InterPro"/>
</dbReference>
<evidence type="ECO:0000313" key="4">
    <source>
        <dbReference type="Proteomes" id="UP000032233"/>
    </source>
</evidence>
<dbReference type="InterPro" id="IPR002932">
    <property type="entry name" value="Glu_synthdom"/>
</dbReference>
<proteinExistence type="inferred from homology"/>
<dbReference type="PATRIC" id="fig|1429043.3.peg.837"/>
<evidence type="ECO:0000313" key="3">
    <source>
        <dbReference type="EMBL" id="KIX15305.1"/>
    </source>
</evidence>
<dbReference type="AlphaFoldDB" id="A0A0D2K0P4"/>
<reference evidence="3 4" key="1">
    <citation type="submission" date="2013-11" db="EMBL/GenBank/DDBJ databases">
        <title>Metagenomic analysis of a methanogenic consortium involved in long chain n-alkane degradation.</title>
        <authorList>
            <person name="Davidova I.A."/>
            <person name="Callaghan A.V."/>
            <person name="Wawrik B."/>
            <person name="Pruitt S."/>
            <person name="Marks C."/>
            <person name="Duncan K.E."/>
            <person name="Suflita J.M."/>
        </authorList>
    </citation>
    <scope>NUCLEOTIDE SEQUENCE [LARGE SCALE GENOMIC DNA]</scope>
    <source>
        <strain evidence="3 4">SPR</strain>
    </source>
</reference>
<dbReference type="PANTHER" id="PTHR43819:SF1">
    <property type="entry name" value="ARCHAEAL-TYPE GLUTAMATE SYNTHASE [NADPH]"/>
    <property type="match status" value="1"/>
</dbReference>
<protein>
    <submittedName>
        <fullName evidence="3">Glutamate synthase</fullName>
    </submittedName>
</protein>
<dbReference type="GO" id="GO:0015930">
    <property type="term" value="F:glutamate synthase activity"/>
    <property type="evidence" value="ECO:0007669"/>
    <property type="project" value="InterPro"/>
</dbReference>
<dbReference type="PANTHER" id="PTHR43819">
    <property type="entry name" value="ARCHAEAL-TYPE GLUTAMATE SYNTHASE [NADPH]"/>
    <property type="match status" value="1"/>
</dbReference>
<evidence type="ECO:0000259" key="2">
    <source>
        <dbReference type="Pfam" id="PF01645"/>
    </source>
</evidence>
<sequence>MSYTPALGTPVTNTRMRSPKHAADISGMCAVCTADCLGPCEIGLSALRGAEAILPHAADINQFASEKKYPLDFSHFNINGRVFGALGTQEDPYEATYPKALISSTFGLAKPVKVKAPFILPAMAKLAWKEYFAGAALAGIPVVIGEDVIAKDQGLVTDGHRVVESPLLAEMVSCFRQYQRDFGDIVLQANFDDEYHGVLEYAIDKLGVKSVELKFGQAAKGIQGMGLVPDIKDALRFKALGYIVLPDPTDPAVAEAHARREGPIFEKIGKLPMWTPEDLIKRVKELRNLGAERVCFKTGPFDPNDIATILEIASEAGVDLVTLDGAGGGTGHSPAKMMNEWGMPTVILEVLVCKILKRMQEAGKPLPPVAMAGGFATEDQIYKGLALGAPFVGTIAIGRAAMAAASVGREVGKALLNGTLPKEYAAFGNSLEEVFSDLRLLKAEYGQEATRIPSGAIGLFSFINRVSVGLKMFMALNRKFSLEQIKQDDIVPITELAAKTTGLATYEELLAKI</sequence>
<dbReference type="RefSeq" id="WP_044346794.1">
    <property type="nucleotide sequence ID" value="NZ_AZAC01000003.1"/>
</dbReference>
<dbReference type="SUPFAM" id="SSF51395">
    <property type="entry name" value="FMN-linked oxidoreductases"/>
    <property type="match status" value="1"/>
</dbReference>
<comment type="similarity">
    <text evidence="1">Belongs to the glutamate synthase family.</text>
</comment>
<organism evidence="3 4">
    <name type="scientific">Dethiosulfatarculus sandiegensis</name>
    <dbReference type="NCBI Taxonomy" id="1429043"/>
    <lineage>
        <taxon>Bacteria</taxon>
        <taxon>Pseudomonadati</taxon>
        <taxon>Thermodesulfobacteriota</taxon>
        <taxon>Desulfarculia</taxon>
        <taxon>Desulfarculales</taxon>
        <taxon>Desulfarculaceae</taxon>
        <taxon>Dethiosulfatarculus</taxon>
    </lineage>
</organism>
<dbReference type="Proteomes" id="UP000032233">
    <property type="component" value="Unassembled WGS sequence"/>
</dbReference>
<comment type="caution">
    <text evidence="3">The sequence shown here is derived from an EMBL/GenBank/DDBJ whole genome shotgun (WGS) entry which is preliminary data.</text>
</comment>
<name>A0A0D2K0P4_9BACT</name>
<feature type="domain" description="Glutamate synthase" evidence="2">
    <location>
        <begin position="274"/>
        <end position="404"/>
    </location>
</feature>
<dbReference type="Gene3D" id="3.20.20.70">
    <property type="entry name" value="Aldolase class I"/>
    <property type="match status" value="1"/>
</dbReference>
<dbReference type="EMBL" id="AZAC01000003">
    <property type="protein sequence ID" value="KIX15305.1"/>
    <property type="molecule type" value="Genomic_DNA"/>
</dbReference>
<gene>
    <name evidence="3" type="ORF">X474_03935</name>
</gene>
<dbReference type="OrthoDB" id="9758182at2"/>
<keyword evidence="4" id="KW-1185">Reference proteome</keyword>
<evidence type="ECO:0000256" key="1">
    <source>
        <dbReference type="ARBA" id="ARBA00009716"/>
    </source>
</evidence>
<dbReference type="STRING" id="1429043.X474_03935"/>